<dbReference type="Proteomes" id="UP000053091">
    <property type="component" value="Unassembled WGS sequence"/>
</dbReference>
<name>A0A0S7C1D4_9BACT</name>
<sequence>MKNRLLILTVLLSFLISSCKKEPAVENPDPVIPDPDSLIVEEDYFLFPDSALWIETRSYEEGVSHPYYDLWFYNIDTSYFYFSGDTTLSRPTMLGYDDFLPEEPHLYKKLFWVRRNYRWNLPEEIPDKHPGTLTVTSGYAAFLRQDTATRRVYIDPNSDYFHSYPLEREYILYDFSLKTGDTLPFNAWNGFIANTYTVDSVITTIINGKSLKTYKIYQNHYYYKGTVIEGIGGLDSFLRSLGGKLVYFRGKGFEYHSPDQK</sequence>
<dbReference type="OrthoDB" id="1413366at2"/>
<organism evidence="1">
    <name type="scientific">Lentimicrobium saccharophilum</name>
    <dbReference type="NCBI Taxonomy" id="1678841"/>
    <lineage>
        <taxon>Bacteria</taxon>
        <taxon>Pseudomonadati</taxon>
        <taxon>Bacteroidota</taxon>
        <taxon>Bacteroidia</taxon>
        <taxon>Bacteroidales</taxon>
        <taxon>Lentimicrobiaceae</taxon>
        <taxon>Lentimicrobium</taxon>
    </lineage>
</organism>
<proteinExistence type="predicted"/>
<gene>
    <name evidence="1" type="ORF">TBC1_12424</name>
</gene>
<reference evidence="1" key="1">
    <citation type="journal article" date="2015" name="Genome Announc.">
        <title>Draft Genome Sequence of Bacteroidales Strain TBC1, a Novel Isolate from a Methanogenic Wastewater Treatment System.</title>
        <authorList>
            <person name="Tourlousse D.M."/>
            <person name="Matsuura N."/>
            <person name="Sun L."/>
            <person name="Toyonaga M."/>
            <person name="Kuroda K."/>
            <person name="Ohashi A."/>
            <person name="Cruz R."/>
            <person name="Yamaguchi T."/>
            <person name="Sekiguchi Y."/>
        </authorList>
    </citation>
    <scope>NUCLEOTIDE SEQUENCE [LARGE SCALE GENOMIC DNA]</scope>
    <source>
        <strain evidence="1">TBC1</strain>
    </source>
</reference>
<dbReference type="EMBL" id="DF968183">
    <property type="protein sequence ID" value="GAP44615.1"/>
    <property type="molecule type" value="Genomic_DNA"/>
</dbReference>
<evidence type="ECO:0000313" key="1">
    <source>
        <dbReference type="EMBL" id="GAP44615.1"/>
    </source>
</evidence>
<dbReference type="RefSeq" id="WP_062044210.1">
    <property type="nucleotide sequence ID" value="NZ_DF968183.1"/>
</dbReference>
<dbReference type="PROSITE" id="PS51257">
    <property type="entry name" value="PROKAR_LIPOPROTEIN"/>
    <property type="match status" value="1"/>
</dbReference>
<evidence type="ECO:0000313" key="2">
    <source>
        <dbReference type="Proteomes" id="UP000053091"/>
    </source>
</evidence>
<dbReference type="AlphaFoldDB" id="A0A0S7C1D4"/>
<keyword evidence="2" id="KW-1185">Reference proteome</keyword>
<accession>A0A0S7C1D4</accession>
<protein>
    <submittedName>
        <fullName evidence="1">Uncharacterized protein</fullName>
    </submittedName>
</protein>